<dbReference type="AlphaFoldDB" id="A0A939K4K7"/>
<keyword evidence="3" id="KW-1185">Reference proteome</keyword>
<sequence length="269" mass="30623">MKHLSLLGWLSLVFVLSTALTCTDHRDQPAPRFRLKTITYNRPGESNVPYVLTYDDNNRLISFFADGNVGFMNSYRPSQHRFKDNRIDQVVMFDNRLRYYYVLYSYDSQGRTTKLSVYQTDNGNGYANLLVLTEEFTYQGSSIFPTSRLATKNRYGTIVVEASKTETYVFNGGNATSIDGVPYTYDSNPNPYRGLFGFTSYFYSSLDATGVVGLNRPFNISEPFSDSSVKVFNQNNCTTDAQLTYNSDGLVTKIVYKDGKSEVFTYESY</sequence>
<dbReference type="RefSeq" id="WP_207364380.1">
    <property type="nucleotide sequence ID" value="NZ_JAFMYV010000004.1"/>
</dbReference>
<protein>
    <recommendedName>
        <fullName evidence="4">YD repeat-containing protein</fullName>
    </recommendedName>
</protein>
<proteinExistence type="predicted"/>
<evidence type="ECO:0000256" key="1">
    <source>
        <dbReference type="SAM" id="SignalP"/>
    </source>
</evidence>
<dbReference type="EMBL" id="JAFMYV010000004">
    <property type="protein sequence ID" value="MBO0936818.1"/>
    <property type="molecule type" value="Genomic_DNA"/>
</dbReference>
<comment type="caution">
    <text evidence="2">The sequence shown here is derived from an EMBL/GenBank/DDBJ whole genome shotgun (WGS) entry which is preliminary data.</text>
</comment>
<keyword evidence="1" id="KW-0732">Signal</keyword>
<evidence type="ECO:0000313" key="2">
    <source>
        <dbReference type="EMBL" id="MBO0936818.1"/>
    </source>
</evidence>
<evidence type="ECO:0008006" key="4">
    <source>
        <dbReference type="Google" id="ProtNLM"/>
    </source>
</evidence>
<feature type="signal peptide" evidence="1">
    <location>
        <begin position="1"/>
        <end position="19"/>
    </location>
</feature>
<organism evidence="2 3">
    <name type="scientific">Fibrella rubiginis</name>
    <dbReference type="NCBI Taxonomy" id="2817060"/>
    <lineage>
        <taxon>Bacteria</taxon>
        <taxon>Pseudomonadati</taxon>
        <taxon>Bacteroidota</taxon>
        <taxon>Cytophagia</taxon>
        <taxon>Cytophagales</taxon>
        <taxon>Spirosomataceae</taxon>
        <taxon>Fibrella</taxon>
    </lineage>
</organism>
<evidence type="ECO:0000313" key="3">
    <source>
        <dbReference type="Proteomes" id="UP000664034"/>
    </source>
</evidence>
<dbReference type="Proteomes" id="UP000664034">
    <property type="component" value="Unassembled WGS sequence"/>
</dbReference>
<name>A0A939K4K7_9BACT</name>
<accession>A0A939K4K7</accession>
<reference evidence="2" key="1">
    <citation type="submission" date="2021-03" db="EMBL/GenBank/DDBJ databases">
        <title>Fibrella sp. HMF5335 genome sequencing and assembly.</title>
        <authorList>
            <person name="Kang H."/>
            <person name="Kim H."/>
            <person name="Bae S."/>
            <person name="Joh K."/>
        </authorList>
    </citation>
    <scope>NUCLEOTIDE SEQUENCE</scope>
    <source>
        <strain evidence="2">HMF5335</strain>
    </source>
</reference>
<feature type="chain" id="PRO_5038103548" description="YD repeat-containing protein" evidence="1">
    <location>
        <begin position="20"/>
        <end position="269"/>
    </location>
</feature>
<gene>
    <name evidence="2" type="ORF">J2I47_09710</name>
</gene>